<evidence type="ECO:0000256" key="2">
    <source>
        <dbReference type="ARBA" id="ARBA00009525"/>
    </source>
</evidence>
<reference evidence="9" key="1">
    <citation type="journal article" date="2014" name="BMC Genomics">
        <title>Genome characteristics reveal the impact of lichenization on lichen-forming fungus Endocarpon pusillum Hedwig (Verrucariales, Ascomycota).</title>
        <authorList>
            <person name="Wang Y.-Y."/>
            <person name="Liu B."/>
            <person name="Zhang X.-Y."/>
            <person name="Zhou Q.-M."/>
            <person name="Zhang T."/>
            <person name="Li H."/>
            <person name="Yu Y.-F."/>
            <person name="Zhang X.-L."/>
            <person name="Hao X.-Y."/>
            <person name="Wang M."/>
            <person name="Wang L."/>
            <person name="Wei J.-C."/>
        </authorList>
    </citation>
    <scope>NUCLEOTIDE SEQUENCE [LARGE SCALE GENOMIC DNA]</scope>
    <source>
        <strain evidence="9">Z07020 / HMAS-L-300199</strain>
    </source>
</reference>
<name>U1HIF3_ENDPU</name>
<dbReference type="Pfam" id="PF10404">
    <property type="entry name" value="BHD_2"/>
    <property type="match status" value="1"/>
</dbReference>
<sequence length="1370" mass="153275">MPPFLPRKRTPPPGSPSLPTPRKRTKLNDVLDADPGQSFDLQAARNFTLGDDDESNSSLSDIDSDGFEDVSHAGQIPYKEKKRKEEDQDEDVDWEDAMAEGGPVIKKHVPMMGGNLELNLSRNVDEIDQYNLTRAVTTSKKGPTKIEKEIRLQTHCMHVQFLLYHNAVRNSWSCDKEVQDILVKQLPSGIEKEIQKWRVASGLETAGDVPKGNTTSVSRSKWKGKAAAAQNVRIQRDWGKPSNRVESGKPDLSRGDPILPLLKVLAAYWKKKFSITAPGLRKRGYASAAVRQRQVRSFQNEKHDPIKHGERIEDLSAFRKLARKCQGSRDVGAQLFTALLRGIGIESRLVASLQPSGFGWTKNEQAENRISENVVEHDIGEGSSVISNEDRPFLNEQRTMDKRKNKRGGSAGRKGDIKGKGHIDDPVNLDTSSSEEFTMSEVDDASVADATLATTSQKPSKYDRDLVFPTYWTEVVSPINSTVIPVSPLVLPNPVASTAEVLSTFEPRGAKADKAKQVMAYVIAHSSDGSAKDVTTRYLKRRMWPGKTKGVRIPIEKVPVYNKRGKILRYEEYDWFKTVMSGYVRTEKMRTTVDDVEESTDLIPQQPERKDHKQEGDTLQSLKASAEFILERFLRREEALKSNAKPVRTFPTGKGDKLKEENVYLRTDVERCLSAESWHKEGRQIKEGEVPLKLVPIRAVTLTRKREVEEMQRQTGEKPTQGLYSRDQTEYIIPPPIKDGIIPRNGYGNIDCFVPSMVPKGAVHIPMRGTVRICKRLEIDYAEAVTGFEFGKKLAIPVVEGVVVAEEHEQAVRDAWEEYAEQQRVKEEGKLEKAVLDLWKRILMGLRIRERVSDTYGEDAEASDVALDDVGKPGKLHDVLPRDHGFDGEDAASVYGMQDGGGFLLPHENDENRAASSNELVVEHHDSLLQPKYKEAEQYPTPVSTTSTDMKEHSQNRKHIVAITGALDLSEAESTGYRLGAEESNITQRPAREGKRSSTKQQQNPPIVVEIPKKERQATQKRSQTPGPIPIEERSDLALGGPNGDKGDDQTKAMQRSMTTSGKRSSGRERKSASEQEVAPKRKQQPRRASRKAALTSPYFGLDGDGDGDESWDREMMIFSSVEIPPWQRAQTTKSRLTFCRSTTSSAPDFSNSNIKHIIRTLQRRPNIGLVEAIHIPEALPLSISDNGTTIHAQHSFLNHCPRKIRDPDQFAGSLTDSPKRAQLTYSSQNQQASTNYKEAFSLFDKRGNGRVSLESLGDLLRACGQNPTLAEIRDLEKTVGGDFDFESFSKILNRPGGFRDPGEPEEYCRGFQVFDKEMTGFIGVGQLRYILTNLGEKMSDDEVDELLKAVDTSSGEINYTELVRTILAN</sequence>
<keyword evidence="4" id="KW-0234">DNA repair</keyword>
<dbReference type="SMART" id="SM01032">
    <property type="entry name" value="BHD_3"/>
    <property type="match status" value="1"/>
</dbReference>
<protein>
    <recommendedName>
        <fullName evidence="7">EF-hand domain-containing protein</fullName>
    </recommendedName>
</protein>
<feature type="compositionally biased region" description="Basic and acidic residues" evidence="6">
    <location>
        <begin position="1066"/>
        <end position="1080"/>
    </location>
</feature>
<dbReference type="GO" id="GO:0006289">
    <property type="term" value="P:nucleotide-excision repair"/>
    <property type="evidence" value="ECO:0007669"/>
    <property type="project" value="InterPro"/>
</dbReference>
<dbReference type="Gene3D" id="2.20.20.110">
    <property type="entry name" value="Rad4, beta-hairpin domain BHD1"/>
    <property type="match status" value="1"/>
</dbReference>
<dbReference type="Pfam" id="PF03835">
    <property type="entry name" value="Rad4"/>
    <property type="match status" value="1"/>
</dbReference>
<dbReference type="GO" id="GO:0000111">
    <property type="term" value="C:nucleotide-excision repair factor 2 complex"/>
    <property type="evidence" value="ECO:0007669"/>
    <property type="project" value="TreeGrafter"/>
</dbReference>
<dbReference type="InterPro" id="IPR004583">
    <property type="entry name" value="DNA_repair_Rad4"/>
</dbReference>
<dbReference type="Gene3D" id="1.10.238.10">
    <property type="entry name" value="EF-hand"/>
    <property type="match status" value="2"/>
</dbReference>
<dbReference type="Gene3D" id="3.30.70.2460">
    <property type="entry name" value="Rad4, beta-hairpin domain BHD3"/>
    <property type="match status" value="1"/>
</dbReference>
<feature type="compositionally biased region" description="Basic and acidic residues" evidence="6">
    <location>
        <begin position="413"/>
        <end position="425"/>
    </location>
</feature>
<dbReference type="RefSeq" id="XP_007805711.1">
    <property type="nucleotide sequence ID" value="XM_007807520.1"/>
</dbReference>
<dbReference type="Pfam" id="PF13499">
    <property type="entry name" value="EF-hand_7"/>
    <property type="match status" value="1"/>
</dbReference>
<dbReference type="InterPro" id="IPR011992">
    <property type="entry name" value="EF-hand-dom_pair"/>
</dbReference>
<evidence type="ECO:0000313" key="9">
    <source>
        <dbReference type="Proteomes" id="UP000019373"/>
    </source>
</evidence>
<dbReference type="GO" id="GO:0071942">
    <property type="term" value="C:XPC complex"/>
    <property type="evidence" value="ECO:0007669"/>
    <property type="project" value="TreeGrafter"/>
</dbReference>
<evidence type="ECO:0000256" key="5">
    <source>
        <dbReference type="ARBA" id="ARBA00023242"/>
    </source>
</evidence>
<dbReference type="SUPFAM" id="SSF47473">
    <property type="entry name" value="EF-hand"/>
    <property type="match status" value="1"/>
</dbReference>
<evidence type="ECO:0000256" key="3">
    <source>
        <dbReference type="ARBA" id="ARBA00022763"/>
    </source>
</evidence>
<dbReference type="SUPFAM" id="SSF54001">
    <property type="entry name" value="Cysteine proteinases"/>
    <property type="match status" value="1"/>
</dbReference>
<dbReference type="GO" id="GO:0006298">
    <property type="term" value="P:mismatch repair"/>
    <property type="evidence" value="ECO:0007669"/>
    <property type="project" value="TreeGrafter"/>
</dbReference>
<feature type="domain" description="EF-hand" evidence="7">
    <location>
        <begin position="1232"/>
        <end position="1267"/>
    </location>
</feature>
<accession>U1HIF3</accession>
<dbReference type="InterPro" id="IPR042488">
    <property type="entry name" value="Rad4_BHD3_sf"/>
</dbReference>
<gene>
    <name evidence="8" type="ORF">EPUS_09137</name>
</gene>
<keyword evidence="3" id="KW-0227">DNA damage</keyword>
<feature type="compositionally biased region" description="Basic and acidic residues" evidence="6">
    <location>
        <begin position="369"/>
        <end position="380"/>
    </location>
</feature>
<dbReference type="InterPro" id="IPR018325">
    <property type="entry name" value="Rad4/PNGase_transGLS-fold"/>
</dbReference>
<feature type="compositionally biased region" description="Basic residues" evidence="6">
    <location>
        <begin position="1081"/>
        <end position="1091"/>
    </location>
</feature>
<feature type="region of interest" description="Disordered" evidence="6">
    <location>
        <begin position="369"/>
        <end position="442"/>
    </location>
</feature>
<dbReference type="Pfam" id="PF10405">
    <property type="entry name" value="BHD_3"/>
    <property type="match status" value="1"/>
</dbReference>
<dbReference type="Pfam" id="PF10403">
    <property type="entry name" value="BHD_1"/>
    <property type="match status" value="1"/>
</dbReference>
<dbReference type="PANTHER" id="PTHR12135">
    <property type="entry name" value="DNA REPAIR PROTEIN XP-C / RAD4"/>
    <property type="match status" value="1"/>
</dbReference>
<dbReference type="InterPro" id="IPR002048">
    <property type="entry name" value="EF_hand_dom"/>
</dbReference>
<evidence type="ECO:0000256" key="4">
    <source>
        <dbReference type="ARBA" id="ARBA00023204"/>
    </source>
</evidence>
<dbReference type="Gene3D" id="3.90.260.10">
    <property type="entry name" value="Transglutaminase-like"/>
    <property type="match status" value="1"/>
</dbReference>
<evidence type="ECO:0000256" key="1">
    <source>
        <dbReference type="ARBA" id="ARBA00004123"/>
    </source>
</evidence>
<feature type="region of interest" description="Disordered" evidence="6">
    <location>
        <begin position="595"/>
        <end position="618"/>
    </location>
</feature>
<dbReference type="GO" id="GO:0003697">
    <property type="term" value="F:single-stranded DNA binding"/>
    <property type="evidence" value="ECO:0007669"/>
    <property type="project" value="TreeGrafter"/>
</dbReference>
<feature type="region of interest" description="Disordered" evidence="6">
    <location>
        <begin position="1"/>
        <end position="91"/>
    </location>
</feature>
<feature type="region of interest" description="Disordered" evidence="6">
    <location>
        <begin position="976"/>
        <end position="1108"/>
    </location>
</feature>
<dbReference type="SMART" id="SM01031">
    <property type="entry name" value="BHD_2"/>
    <property type="match status" value="1"/>
</dbReference>
<feature type="compositionally biased region" description="Basic residues" evidence="6">
    <location>
        <begin position="1"/>
        <end position="10"/>
    </location>
</feature>
<keyword evidence="9" id="KW-1185">Reference proteome</keyword>
<dbReference type="FunFam" id="3.30.70.2460:FF:000001">
    <property type="entry name" value="DNA repair protein Rad4 family"/>
    <property type="match status" value="1"/>
</dbReference>
<dbReference type="InterPro" id="IPR018328">
    <property type="entry name" value="Rad4_beta-hairpin_dom3"/>
</dbReference>
<keyword evidence="5" id="KW-0539">Nucleus</keyword>
<dbReference type="eggNOG" id="KOG0027">
    <property type="taxonomic scope" value="Eukaryota"/>
</dbReference>
<dbReference type="GeneID" id="19243970"/>
<dbReference type="OrthoDB" id="300780at2759"/>
<dbReference type="FunFam" id="1.10.238.10:FF:000001">
    <property type="entry name" value="Calmodulin 1"/>
    <property type="match status" value="1"/>
</dbReference>
<evidence type="ECO:0000259" key="7">
    <source>
        <dbReference type="PROSITE" id="PS50222"/>
    </source>
</evidence>
<dbReference type="Proteomes" id="UP000019373">
    <property type="component" value="Unassembled WGS sequence"/>
</dbReference>
<organism evidence="8 9">
    <name type="scientific">Endocarpon pusillum (strain Z07020 / HMAS-L-300199)</name>
    <name type="common">Lichen-forming fungus</name>
    <dbReference type="NCBI Taxonomy" id="1263415"/>
    <lineage>
        <taxon>Eukaryota</taxon>
        <taxon>Fungi</taxon>
        <taxon>Dikarya</taxon>
        <taxon>Ascomycota</taxon>
        <taxon>Pezizomycotina</taxon>
        <taxon>Eurotiomycetes</taxon>
        <taxon>Chaetothyriomycetidae</taxon>
        <taxon>Verrucariales</taxon>
        <taxon>Verrucariaceae</taxon>
        <taxon>Endocarpon</taxon>
    </lineage>
</organism>
<evidence type="ECO:0000256" key="6">
    <source>
        <dbReference type="SAM" id="MobiDB-lite"/>
    </source>
</evidence>
<dbReference type="InterPro" id="IPR036985">
    <property type="entry name" value="Transglutaminase-like_sf"/>
</dbReference>
<dbReference type="OMA" id="DKRQPWD"/>
<feature type="domain" description="EF-hand" evidence="7">
    <location>
        <begin position="1303"/>
        <end position="1338"/>
    </location>
</feature>
<dbReference type="eggNOG" id="KOG2179">
    <property type="taxonomic scope" value="Eukaryota"/>
</dbReference>
<feature type="region of interest" description="Disordered" evidence="6">
    <location>
        <begin position="929"/>
        <end position="956"/>
    </location>
</feature>
<dbReference type="GO" id="GO:0003684">
    <property type="term" value="F:damaged DNA binding"/>
    <property type="evidence" value="ECO:0007669"/>
    <property type="project" value="InterPro"/>
</dbReference>
<dbReference type="GO" id="GO:0005737">
    <property type="term" value="C:cytoplasm"/>
    <property type="evidence" value="ECO:0007669"/>
    <property type="project" value="TreeGrafter"/>
</dbReference>
<dbReference type="InterPro" id="IPR018326">
    <property type="entry name" value="Rad4_beta-hairpin_dom1"/>
</dbReference>
<dbReference type="EMBL" id="KE721509">
    <property type="protein sequence ID" value="ERF68644.1"/>
    <property type="molecule type" value="Genomic_DNA"/>
</dbReference>
<comment type="similarity">
    <text evidence="2">Belongs to the XPC family.</text>
</comment>
<dbReference type="CDD" id="cd00051">
    <property type="entry name" value="EFh"/>
    <property type="match status" value="1"/>
</dbReference>
<proteinExistence type="inferred from homology"/>
<dbReference type="PANTHER" id="PTHR12135:SF2">
    <property type="entry name" value="DNA REPAIR PROTEIN RAD34"/>
    <property type="match status" value="1"/>
</dbReference>
<feature type="compositionally biased region" description="Basic and acidic residues" evidence="6">
    <location>
        <begin position="388"/>
        <end position="402"/>
    </location>
</feature>
<feature type="compositionally biased region" description="Basic and acidic residues" evidence="6">
    <location>
        <begin position="607"/>
        <end position="616"/>
    </location>
</feature>
<comment type="subcellular location">
    <subcellularLocation>
        <location evidence="1">Nucleus</location>
    </subcellularLocation>
</comment>
<dbReference type="SMART" id="SM01030">
    <property type="entry name" value="BHD_1"/>
    <property type="match status" value="1"/>
</dbReference>
<dbReference type="InterPro" id="IPR018327">
    <property type="entry name" value="BHD_2"/>
</dbReference>
<dbReference type="InterPro" id="IPR038765">
    <property type="entry name" value="Papain-like_cys_pep_sf"/>
</dbReference>
<evidence type="ECO:0000313" key="8">
    <source>
        <dbReference type="EMBL" id="ERF68644.1"/>
    </source>
</evidence>
<dbReference type="PROSITE" id="PS50222">
    <property type="entry name" value="EF_HAND_2"/>
    <property type="match status" value="2"/>
</dbReference>
<dbReference type="GO" id="GO:0005509">
    <property type="term" value="F:calcium ion binding"/>
    <property type="evidence" value="ECO:0007669"/>
    <property type="project" value="InterPro"/>
</dbReference>
<dbReference type="HOGENOM" id="CLU_003639_0_1_1"/>